<dbReference type="PANTHER" id="PTHR10589">
    <property type="entry name" value="UBIQUITIN CARBOXYL-TERMINAL HYDROLASE"/>
    <property type="match status" value="1"/>
</dbReference>
<dbReference type="RefSeq" id="XP_004222393.1">
    <property type="nucleotide sequence ID" value="XM_004222345.1"/>
</dbReference>
<evidence type="ECO:0000256" key="6">
    <source>
        <dbReference type="ARBA" id="ARBA00022801"/>
    </source>
</evidence>
<dbReference type="PROSITE" id="PS52049">
    <property type="entry name" value="ULD"/>
    <property type="match status" value="1"/>
</dbReference>
<dbReference type="GO" id="GO:0006511">
    <property type="term" value="P:ubiquitin-dependent protein catabolic process"/>
    <property type="evidence" value="ECO:0007669"/>
    <property type="project" value="UniProtKB-UniRule"/>
</dbReference>
<protein>
    <recommendedName>
        <fullName evidence="3 8">ubiquitinyl hydrolase 1</fullName>
        <ecNumber evidence="3 8">3.4.19.12</ecNumber>
    </recommendedName>
</protein>
<reference evidence="11 12" key="1">
    <citation type="journal article" date="2012" name="Nat. Genet.">
        <title>Plasmodium cynomolgi genome sequences provide insight into Plasmodium vivax and the monkey malaria clade.</title>
        <authorList>
            <person name="Tachibana S."/>
            <person name="Sullivan S.A."/>
            <person name="Kawai S."/>
            <person name="Nakamura S."/>
            <person name="Kim H.R."/>
            <person name="Goto N."/>
            <person name="Arisue N."/>
            <person name="Palacpac N.M.Q."/>
            <person name="Honma H."/>
            <person name="Yagi M."/>
            <person name="Tougan T."/>
            <person name="Katakai Y."/>
            <person name="Kaneko O."/>
            <person name="Mita T."/>
            <person name="Kita K."/>
            <person name="Yasutomi Y."/>
            <person name="Sutton P.L."/>
            <person name="Shakhbatyan R."/>
            <person name="Horii T."/>
            <person name="Yasunaga T."/>
            <person name="Barnwell J.W."/>
            <person name="Escalante A.A."/>
            <person name="Carlton J.M."/>
            <person name="Tanabe K."/>
        </authorList>
    </citation>
    <scope>NUCLEOTIDE SEQUENCE [LARGE SCALE GENOMIC DNA]</scope>
    <source>
        <strain evidence="11 12">B</strain>
    </source>
</reference>
<evidence type="ECO:0000256" key="4">
    <source>
        <dbReference type="ARBA" id="ARBA00022670"/>
    </source>
</evidence>
<dbReference type="Gene3D" id="3.40.532.10">
    <property type="entry name" value="Peptidase C12, ubiquitin carboxyl-terminal hydrolase"/>
    <property type="match status" value="2"/>
</dbReference>
<dbReference type="OrthoDB" id="1924260at2759"/>
<evidence type="ECO:0000256" key="8">
    <source>
        <dbReference type="PROSITE-ProRule" id="PRU01393"/>
    </source>
</evidence>
<keyword evidence="7 8" id="KW-0788">Thiol protease</keyword>
<keyword evidence="12" id="KW-1185">Reference proteome</keyword>
<evidence type="ECO:0000256" key="7">
    <source>
        <dbReference type="ARBA" id="ARBA00022807"/>
    </source>
</evidence>
<evidence type="ECO:0000256" key="1">
    <source>
        <dbReference type="ARBA" id="ARBA00000707"/>
    </source>
</evidence>
<dbReference type="EC" id="3.4.19.12" evidence="3 8"/>
<name>K6UDE2_PLACD</name>
<feature type="region of interest" description="Disordered" evidence="9">
    <location>
        <begin position="69"/>
        <end position="90"/>
    </location>
</feature>
<evidence type="ECO:0000256" key="5">
    <source>
        <dbReference type="ARBA" id="ARBA00022786"/>
    </source>
</evidence>
<dbReference type="InterPro" id="IPR001578">
    <property type="entry name" value="Peptidase_C12_UCH"/>
</dbReference>
<dbReference type="VEuPathDB" id="PlasmoDB:PCYB_092320"/>
<gene>
    <name evidence="11" type="ORF">PCYB_092320</name>
</gene>
<evidence type="ECO:0000259" key="10">
    <source>
        <dbReference type="PROSITE" id="PS52048"/>
    </source>
</evidence>
<evidence type="ECO:0000256" key="9">
    <source>
        <dbReference type="SAM" id="MobiDB-lite"/>
    </source>
</evidence>
<dbReference type="Pfam" id="PF01088">
    <property type="entry name" value="Peptidase_C12"/>
    <property type="match status" value="2"/>
</dbReference>
<dbReference type="PANTHER" id="PTHR10589:SF16">
    <property type="entry name" value="UBIQUITIN CARBOXYL-TERMINAL HYDROLASE ISOZYME L5"/>
    <property type="match status" value="1"/>
</dbReference>
<comment type="similarity">
    <text evidence="2 8">Belongs to the peptidase C12 family.</text>
</comment>
<keyword evidence="6 8" id="KW-0378">Hydrolase</keyword>
<dbReference type="AlphaFoldDB" id="K6UDE2"/>
<evidence type="ECO:0000313" key="11">
    <source>
        <dbReference type="EMBL" id="GAB66446.1"/>
    </source>
</evidence>
<evidence type="ECO:0000313" key="12">
    <source>
        <dbReference type="Proteomes" id="UP000006319"/>
    </source>
</evidence>
<dbReference type="GO" id="GO:0004843">
    <property type="term" value="F:cysteine-type deubiquitinase activity"/>
    <property type="evidence" value="ECO:0007669"/>
    <property type="project" value="UniProtKB-UniRule"/>
</dbReference>
<dbReference type="InterPro" id="IPR038765">
    <property type="entry name" value="Papain-like_cys_pep_sf"/>
</dbReference>
<sequence length="450" mass="51055">RYSNDSLSEWCLIESNPCIFNDMLSRMGAKNLSVEDVYDMDFFDDYICNRDVVSVENVLSIDEYRSEKEKEENAAVQSTPGETTPHREGPQKKLYNSAVTTEAKYNKLIKNENNIYGIIFLFNIGKSYNRNKFVEHSVPENLFFAKQVIPNACATQAILSIVLNKEVELNEEIKNIKSFSNNFDSSMKGLTLSNCNFLRNIHNSYKPPIYIEKENLHDEKGKSNDSFHFVSYIQYGGSVYMLDGLQEGPVLIGETNGAAGERSWIDLAREHIRKEINDICSGSGKGGGEAGEAGVGGEAGDGVDGGDGRFSILAVVKDKEHIITEFCNIHRIVKKRVNAKLSSLGKQDVDLNDEINEENFSYHNIPTIEELPQDIQELLQIAQKSTVEINFLQSLLQEQMQLKLSWNKELTFKFFNFYPFVMSSLKLMAKHKLLKEAYQKQKQKCRRAAV</sequence>
<organism evidence="11 12">
    <name type="scientific">Plasmodium cynomolgi (strain B)</name>
    <dbReference type="NCBI Taxonomy" id="1120755"/>
    <lineage>
        <taxon>Eukaryota</taxon>
        <taxon>Sar</taxon>
        <taxon>Alveolata</taxon>
        <taxon>Apicomplexa</taxon>
        <taxon>Aconoidasida</taxon>
        <taxon>Haemosporida</taxon>
        <taxon>Plasmodiidae</taxon>
        <taxon>Plasmodium</taxon>
        <taxon>Plasmodium (Plasmodium)</taxon>
    </lineage>
</organism>
<dbReference type="InterPro" id="IPR036959">
    <property type="entry name" value="Peptidase_C12_UCH_sf"/>
</dbReference>
<feature type="site" description="Important for enzyme activity" evidence="8">
    <location>
        <position position="243"/>
    </location>
</feature>
<dbReference type="SUPFAM" id="SSF54001">
    <property type="entry name" value="Cysteine proteinases"/>
    <property type="match status" value="1"/>
</dbReference>
<dbReference type="PROSITE" id="PS52048">
    <property type="entry name" value="UCH_DOMAIN"/>
    <property type="match status" value="1"/>
</dbReference>
<dbReference type="EMBL" id="DF157101">
    <property type="protein sequence ID" value="GAB66446.1"/>
    <property type="molecule type" value="Genomic_DNA"/>
</dbReference>
<dbReference type="GO" id="GO:0016579">
    <property type="term" value="P:protein deubiquitination"/>
    <property type="evidence" value="ECO:0007669"/>
    <property type="project" value="TreeGrafter"/>
</dbReference>
<dbReference type="Proteomes" id="UP000006319">
    <property type="component" value="Chromosome 9"/>
</dbReference>
<comment type="catalytic activity">
    <reaction evidence="1 8">
        <text>Thiol-dependent hydrolysis of ester, thioester, amide, peptide and isopeptide bonds formed by the C-terminal Gly of ubiquitin (a 76-residue protein attached to proteins as an intracellular targeting signal).</text>
        <dbReference type="EC" id="3.4.19.12"/>
    </reaction>
</comment>
<evidence type="ECO:0000256" key="3">
    <source>
        <dbReference type="ARBA" id="ARBA00012759"/>
    </source>
</evidence>
<keyword evidence="5 8" id="KW-0833">Ubl conjugation pathway</keyword>
<accession>K6UDE2</accession>
<dbReference type="eggNOG" id="KOG2778">
    <property type="taxonomic scope" value="Eukaryota"/>
</dbReference>
<dbReference type="OMA" id="XAKEKQN"/>
<feature type="domain" description="UCH catalytic" evidence="10">
    <location>
        <begin position="9"/>
        <end position="317"/>
    </location>
</feature>
<feature type="active site" description="Nucleophile" evidence="8">
    <location>
        <position position="153"/>
    </location>
</feature>
<feature type="non-terminal residue" evidence="11">
    <location>
        <position position="1"/>
    </location>
</feature>
<feature type="active site" description="Proton donor" evidence="8">
    <location>
        <position position="228"/>
    </location>
</feature>
<proteinExistence type="inferred from homology"/>
<dbReference type="GeneID" id="14692800"/>
<dbReference type="KEGG" id="pcy:PCYB_092320"/>
<dbReference type="GO" id="GO:0005737">
    <property type="term" value="C:cytoplasm"/>
    <property type="evidence" value="ECO:0007669"/>
    <property type="project" value="TreeGrafter"/>
</dbReference>
<feature type="site" description="Transition state stabilizer" evidence="8">
    <location>
        <position position="147"/>
    </location>
</feature>
<keyword evidence="4 8" id="KW-0645">Protease</keyword>
<evidence type="ECO:0000256" key="2">
    <source>
        <dbReference type="ARBA" id="ARBA00009326"/>
    </source>
</evidence>